<keyword evidence="4" id="KW-0808">Transferase</keyword>
<sequence length="336" mass="37928">MRKLRSHLVGTRSRLQAHIYVLEPRLVTMIVQSTYSIKNRLRLSHHTTTFTMRLEIITLVAATIGHTAAYNYQAKALDPVPKGYEASWATWQKTECAGDQFGVHFTHDSISPHFPELLRIRWSSTYYQLGRVFDPAKARGTFPETYLKSLVPSFLKFDREGSVIRLETSSKMLAPGGRVGYVMSNPLFTERLLIATEIEAAPSGWTQIIVSNLLHSWRVDGNLLCLFLAQKSMSVSDTFIVSPQNNKVMFSFVAPSAGLWAKFLLSNSSRVQQVKSQQDVEDPEQKFSDEGEEKTSTKVRGAQKGVGHFRLAFSMTSREEVEQSATRMSVVPEEFL</sequence>
<evidence type="ECO:0000256" key="6">
    <source>
        <dbReference type="SAM" id="MobiDB-lite"/>
    </source>
</evidence>
<dbReference type="OrthoDB" id="691673at2759"/>
<dbReference type="GO" id="GO:0008483">
    <property type="term" value="F:transaminase activity"/>
    <property type="evidence" value="ECO:0007669"/>
    <property type="project" value="UniProtKB-KW"/>
</dbReference>
<reference evidence="7 8" key="1">
    <citation type="submission" date="2015-07" db="EMBL/GenBank/DDBJ databases">
        <title>Comparative genomics of the Sigatoka disease complex on banana suggests a link between parallel evolutionary changes in Pseudocercospora fijiensis and Pseudocercospora eumusae and increased virulence on the banana host.</title>
        <authorList>
            <person name="Chang T.-C."/>
            <person name="Salvucci A."/>
            <person name="Crous P.W."/>
            <person name="Stergiopoulos I."/>
        </authorList>
    </citation>
    <scope>NUCLEOTIDE SEQUENCE [LARGE SCALE GENOMIC DNA]</scope>
    <source>
        <strain evidence="7 8">CBS 116634</strain>
    </source>
</reference>
<name>A0A139I5W6_9PEZI</name>
<dbReference type="EMBL" id="LFZO01000287">
    <property type="protein sequence ID" value="KXT10084.1"/>
    <property type="molecule type" value="Genomic_DNA"/>
</dbReference>
<comment type="caution">
    <text evidence="7">The sequence shown here is derived from an EMBL/GenBank/DDBJ whole genome shotgun (WGS) entry which is preliminary data.</text>
</comment>
<keyword evidence="5" id="KW-0663">Pyridoxal phosphate</keyword>
<keyword evidence="3" id="KW-0032">Aminotransferase</keyword>
<protein>
    <submittedName>
        <fullName evidence="7">Uncharacterized protein</fullName>
    </submittedName>
</protein>
<dbReference type="STRING" id="113226.A0A139I5W6"/>
<evidence type="ECO:0000313" key="8">
    <source>
        <dbReference type="Proteomes" id="UP000073492"/>
    </source>
</evidence>
<dbReference type="Gene3D" id="3.40.640.10">
    <property type="entry name" value="Type I PLP-dependent aspartate aminotransferase-like (Major domain)"/>
    <property type="match status" value="1"/>
</dbReference>
<gene>
    <name evidence="7" type="ORF">AC579_1567</name>
</gene>
<dbReference type="AlphaFoldDB" id="A0A139I5W6"/>
<evidence type="ECO:0000256" key="1">
    <source>
        <dbReference type="ARBA" id="ARBA00001933"/>
    </source>
</evidence>
<proteinExistence type="inferred from homology"/>
<dbReference type="InterPro" id="IPR015421">
    <property type="entry name" value="PyrdxlP-dep_Trfase_major"/>
</dbReference>
<feature type="compositionally biased region" description="Basic and acidic residues" evidence="6">
    <location>
        <begin position="283"/>
        <end position="296"/>
    </location>
</feature>
<evidence type="ECO:0000256" key="5">
    <source>
        <dbReference type="ARBA" id="ARBA00022898"/>
    </source>
</evidence>
<dbReference type="Proteomes" id="UP000073492">
    <property type="component" value="Unassembled WGS sequence"/>
</dbReference>
<evidence type="ECO:0000256" key="3">
    <source>
        <dbReference type="ARBA" id="ARBA00022576"/>
    </source>
</evidence>
<comment type="similarity">
    <text evidence="2">Belongs to the class-I pyridoxal-phosphate-dependent aminotransferase family.</text>
</comment>
<evidence type="ECO:0000256" key="2">
    <source>
        <dbReference type="ARBA" id="ARBA00007441"/>
    </source>
</evidence>
<accession>A0A139I5W6</accession>
<dbReference type="SUPFAM" id="SSF53383">
    <property type="entry name" value="PLP-dependent transferases"/>
    <property type="match status" value="1"/>
</dbReference>
<dbReference type="InterPro" id="IPR015424">
    <property type="entry name" value="PyrdxlP-dep_Trfase"/>
</dbReference>
<evidence type="ECO:0000256" key="4">
    <source>
        <dbReference type="ARBA" id="ARBA00022679"/>
    </source>
</evidence>
<dbReference type="InterPro" id="IPR050859">
    <property type="entry name" value="Class-I_PLP-dep_aminotransf"/>
</dbReference>
<keyword evidence="8" id="KW-1185">Reference proteome</keyword>
<organism evidence="7 8">
    <name type="scientific">Pseudocercospora musae</name>
    <dbReference type="NCBI Taxonomy" id="113226"/>
    <lineage>
        <taxon>Eukaryota</taxon>
        <taxon>Fungi</taxon>
        <taxon>Dikarya</taxon>
        <taxon>Ascomycota</taxon>
        <taxon>Pezizomycotina</taxon>
        <taxon>Dothideomycetes</taxon>
        <taxon>Dothideomycetidae</taxon>
        <taxon>Mycosphaerellales</taxon>
        <taxon>Mycosphaerellaceae</taxon>
        <taxon>Pseudocercospora</taxon>
    </lineage>
</organism>
<comment type="cofactor">
    <cofactor evidence="1">
        <name>pyridoxal 5'-phosphate</name>
        <dbReference type="ChEBI" id="CHEBI:597326"/>
    </cofactor>
</comment>
<evidence type="ECO:0000313" key="7">
    <source>
        <dbReference type="EMBL" id="KXT10084.1"/>
    </source>
</evidence>
<dbReference type="GO" id="GO:1901605">
    <property type="term" value="P:alpha-amino acid metabolic process"/>
    <property type="evidence" value="ECO:0007669"/>
    <property type="project" value="TreeGrafter"/>
</dbReference>
<dbReference type="PANTHER" id="PTHR42790">
    <property type="entry name" value="AMINOTRANSFERASE"/>
    <property type="match status" value="1"/>
</dbReference>
<dbReference type="PANTHER" id="PTHR42790:SF19">
    <property type="entry name" value="KYNURENINE_ALPHA-AMINOADIPATE AMINOTRANSFERASE, MITOCHONDRIAL"/>
    <property type="match status" value="1"/>
</dbReference>
<feature type="region of interest" description="Disordered" evidence="6">
    <location>
        <begin position="275"/>
        <end position="300"/>
    </location>
</feature>